<proteinExistence type="predicted"/>
<gene>
    <name evidence="1" type="ORF">BJ508DRAFT_331406</name>
</gene>
<keyword evidence="2" id="KW-1185">Reference proteome</keyword>
<evidence type="ECO:0000313" key="1">
    <source>
        <dbReference type="EMBL" id="RPA76123.1"/>
    </source>
</evidence>
<accession>A0A3N4HQL1</accession>
<dbReference type="EMBL" id="ML119750">
    <property type="protein sequence ID" value="RPA76123.1"/>
    <property type="molecule type" value="Genomic_DNA"/>
</dbReference>
<evidence type="ECO:0000313" key="2">
    <source>
        <dbReference type="Proteomes" id="UP000275078"/>
    </source>
</evidence>
<organism evidence="1 2">
    <name type="scientific">Ascobolus immersus RN42</name>
    <dbReference type="NCBI Taxonomy" id="1160509"/>
    <lineage>
        <taxon>Eukaryota</taxon>
        <taxon>Fungi</taxon>
        <taxon>Dikarya</taxon>
        <taxon>Ascomycota</taxon>
        <taxon>Pezizomycotina</taxon>
        <taxon>Pezizomycetes</taxon>
        <taxon>Pezizales</taxon>
        <taxon>Ascobolaceae</taxon>
        <taxon>Ascobolus</taxon>
    </lineage>
</organism>
<reference evidence="1 2" key="1">
    <citation type="journal article" date="2018" name="Nat. Ecol. Evol.">
        <title>Pezizomycetes genomes reveal the molecular basis of ectomycorrhizal truffle lifestyle.</title>
        <authorList>
            <person name="Murat C."/>
            <person name="Payen T."/>
            <person name="Noel B."/>
            <person name="Kuo A."/>
            <person name="Morin E."/>
            <person name="Chen J."/>
            <person name="Kohler A."/>
            <person name="Krizsan K."/>
            <person name="Balestrini R."/>
            <person name="Da Silva C."/>
            <person name="Montanini B."/>
            <person name="Hainaut M."/>
            <person name="Levati E."/>
            <person name="Barry K.W."/>
            <person name="Belfiori B."/>
            <person name="Cichocki N."/>
            <person name="Clum A."/>
            <person name="Dockter R.B."/>
            <person name="Fauchery L."/>
            <person name="Guy J."/>
            <person name="Iotti M."/>
            <person name="Le Tacon F."/>
            <person name="Lindquist E.A."/>
            <person name="Lipzen A."/>
            <person name="Malagnac F."/>
            <person name="Mello A."/>
            <person name="Molinier V."/>
            <person name="Miyauchi S."/>
            <person name="Poulain J."/>
            <person name="Riccioni C."/>
            <person name="Rubini A."/>
            <person name="Sitrit Y."/>
            <person name="Splivallo R."/>
            <person name="Traeger S."/>
            <person name="Wang M."/>
            <person name="Zifcakova L."/>
            <person name="Wipf D."/>
            <person name="Zambonelli A."/>
            <person name="Paolocci F."/>
            <person name="Nowrousian M."/>
            <person name="Ottonello S."/>
            <person name="Baldrian P."/>
            <person name="Spatafora J.W."/>
            <person name="Henrissat B."/>
            <person name="Nagy L.G."/>
            <person name="Aury J.M."/>
            <person name="Wincker P."/>
            <person name="Grigoriev I.V."/>
            <person name="Bonfante P."/>
            <person name="Martin F.M."/>
        </authorList>
    </citation>
    <scope>NUCLEOTIDE SEQUENCE [LARGE SCALE GENOMIC DNA]</scope>
    <source>
        <strain evidence="1 2">RN42</strain>
    </source>
</reference>
<dbReference type="Proteomes" id="UP000275078">
    <property type="component" value="Unassembled WGS sequence"/>
</dbReference>
<name>A0A3N4HQL1_ASCIM</name>
<protein>
    <submittedName>
        <fullName evidence="1">Uncharacterized protein</fullName>
    </submittedName>
</protein>
<sequence length="134" mass="15478">MVRPWINQTSGDYNKVHLVRQLHIMKSIKKIVIKSSGATDYKDKSQIASRKEVIDMMVREMVKDKVFTASKEPRVRCRGQDNSLLEESKDLWALGMLALCKGDPLDKYFKSARCHWSGDAALFWEQEDEEGAWV</sequence>
<dbReference type="AlphaFoldDB" id="A0A3N4HQL1"/>